<dbReference type="Proteomes" id="UP001597399">
    <property type="component" value="Unassembled WGS sequence"/>
</dbReference>
<dbReference type="RefSeq" id="WP_253063343.1">
    <property type="nucleotide sequence ID" value="NZ_JAMXWM010000020.1"/>
</dbReference>
<dbReference type="EMBL" id="JBHUMQ010000024">
    <property type="protein sequence ID" value="MFD2693999.1"/>
    <property type="molecule type" value="Genomic_DNA"/>
</dbReference>
<dbReference type="PANTHER" id="PTHR41260:SF1">
    <property type="entry name" value="PROTEIN ECSC"/>
    <property type="match status" value="1"/>
</dbReference>
<comment type="caution">
    <text evidence="1">The sequence shown here is derived from an EMBL/GenBank/DDBJ whole genome shotgun (WGS) entry which is preliminary data.</text>
</comment>
<keyword evidence="2" id="KW-1185">Reference proteome</keyword>
<name>A0ABW5S2V1_9BACL</name>
<accession>A0ABW5S2V1</accession>
<dbReference type="InterPro" id="IPR024787">
    <property type="entry name" value="EcsC"/>
</dbReference>
<evidence type="ECO:0000313" key="2">
    <source>
        <dbReference type="Proteomes" id="UP001597399"/>
    </source>
</evidence>
<gene>
    <name evidence="1" type="ORF">ACFSUE_10220</name>
</gene>
<dbReference type="PANTHER" id="PTHR41260">
    <property type="entry name" value="PROTEIN ECSC"/>
    <property type="match status" value="1"/>
</dbReference>
<reference evidence="2" key="1">
    <citation type="journal article" date="2019" name="Int. J. Syst. Evol. Microbiol.">
        <title>The Global Catalogue of Microorganisms (GCM) 10K type strain sequencing project: providing services to taxonomists for standard genome sequencing and annotation.</title>
        <authorList>
            <consortium name="The Broad Institute Genomics Platform"/>
            <consortium name="The Broad Institute Genome Sequencing Center for Infectious Disease"/>
            <person name="Wu L."/>
            <person name="Ma J."/>
        </authorList>
    </citation>
    <scope>NUCLEOTIDE SEQUENCE [LARGE SCALE GENOMIC DNA]</scope>
    <source>
        <strain evidence="2">TISTR 2466</strain>
    </source>
</reference>
<proteinExistence type="predicted"/>
<protein>
    <submittedName>
        <fullName evidence="1">EcsC family protein</fullName>
    </submittedName>
</protein>
<sequence length="248" mass="28261">MNDYELRAYDEIMAWKRKMLKPSGLLNRMSKKVQAKMNGYIPEKVQATITAAIKGMVQSTLTGSHWITKKNQAAGLSLEEKDRLVTEKLSNYRKTAVVEGAGTGAGGILLGLADFPLLLSIKMKFLFDAASVYGFDTKEYEERIFILQVFKLAFSSDDVRNETLAIIENWDTRKQQFMEMDWQEFQQEYRDYLDFAKMLQLMPGIGAAVGAVVNYNLLDRLGETAKNCYRLRLLTAQPKWIDAPSQKD</sequence>
<dbReference type="Pfam" id="PF12787">
    <property type="entry name" value="EcsC"/>
    <property type="match status" value="1"/>
</dbReference>
<evidence type="ECO:0000313" key="1">
    <source>
        <dbReference type="EMBL" id="MFD2693999.1"/>
    </source>
</evidence>
<organism evidence="1 2">
    <name type="scientific">Sporolactobacillus shoreicorticis</name>
    <dbReference type="NCBI Taxonomy" id="1923877"/>
    <lineage>
        <taxon>Bacteria</taxon>
        <taxon>Bacillati</taxon>
        <taxon>Bacillota</taxon>
        <taxon>Bacilli</taxon>
        <taxon>Bacillales</taxon>
        <taxon>Sporolactobacillaceae</taxon>
        <taxon>Sporolactobacillus</taxon>
    </lineage>
</organism>